<dbReference type="InterPro" id="IPR050155">
    <property type="entry name" value="HAD-like_hydrolase_sf"/>
</dbReference>
<dbReference type="SUPFAM" id="SSF56784">
    <property type="entry name" value="HAD-like"/>
    <property type="match status" value="1"/>
</dbReference>
<name>A0A6L5XKC2_9BACT</name>
<dbReference type="PANTHER" id="PTHR43434">
    <property type="entry name" value="PHOSPHOGLYCOLATE PHOSPHATASE"/>
    <property type="match status" value="1"/>
</dbReference>
<dbReference type="InterPro" id="IPR023214">
    <property type="entry name" value="HAD_sf"/>
</dbReference>
<organism evidence="1 2">
    <name type="scientific">Desulfovibrio porci</name>
    <dbReference type="NCBI Taxonomy" id="2605782"/>
    <lineage>
        <taxon>Bacteria</taxon>
        <taxon>Pseudomonadati</taxon>
        <taxon>Thermodesulfobacteriota</taxon>
        <taxon>Desulfovibrionia</taxon>
        <taxon>Desulfovibrionales</taxon>
        <taxon>Desulfovibrionaceae</taxon>
        <taxon>Desulfovibrio</taxon>
    </lineage>
</organism>
<dbReference type="FunFam" id="3.40.50.1000:FF:000022">
    <property type="entry name" value="Phosphoglycolate phosphatase"/>
    <property type="match status" value="1"/>
</dbReference>
<dbReference type="SFLD" id="SFLDG01129">
    <property type="entry name" value="C1.5:_HAD__Beta-PGM__Phosphata"/>
    <property type="match status" value="1"/>
</dbReference>
<dbReference type="InterPro" id="IPR023198">
    <property type="entry name" value="PGP-like_dom2"/>
</dbReference>
<dbReference type="GO" id="GO:0005829">
    <property type="term" value="C:cytosol"/>
    <property type="evidence" value="ECO:0007669"/>
    <property type="project" value="TreeGrafter"/>
</dbReference>
<dbReference type="SFLD" id="SFLDS00003">
    <property type="entry name" value="Haloacid_Dehalogenase"/>
    <property type="match status" value="1"/>
</dbReference>
<dbReference type="InterPro" id="IPR041492">
    <property type="entry name" value="HAD_2"/>
</dbReference>
<evidence type="ECO:0000313" key="1">
    <source>
        <dbReference type="EMBL" id="MSS27646.1"/>
    </source>
</evidence>
<dbReference type="GO" id="GO:0004713">
    <property type="term" value="F:protein tyrosine kinase activity"/>
    <property type="evidence" value="ECO:0007669"/>
    <property type="project" value="TreeGrafter"/>
</dbReference>
<accession>A0A6L5XKC2</accession>
<dbReference type="RefSeq" id="WP_154510223.1">
    <property type="nucleotide sequence ID" value="NZ_VUMH01000005.1"/>
</dbReference>
<reference evidence="1 2" key="1">
    <citation type="submission" date="2019-09" db="EMBL/GenBank/DDBJ databases">
        <title>In-depth cultivation of the pig gut microbiome towards novel bacterial diversity and tailored functional studies.</title>
        <authorList>
            <person name="Wylensek D."/>
            <person name="Hitch T.C.A."/>
            <person name="Clavel T."/>
        </authorList>
    </citation>
    <scope>NUCLEOTIDE SEQUENCE [LARGE SCALE GENOMIC DNA]</scope>
    <source>
        <strain evidence="1 2">PG-178-WT-4</strain>
    </source>
</reference>
<dbReference type="SFLD" id="SFLDG01135">
    <property type="entry name" value="C1.5.6:_HAD__Beta-PGM__Phospha"/>
    <property type="match status" value="1"/>
</dbReference>
<dbReference type="PANTHER" id="PTHR43434:SF20">
    <property type="entry name" value="5'-NUCLEOTIDASE"/>
    <property type="match status" value="1"/>
</dbReference>
<dbReference type="EMBL" id="VUMH01000005">
    <property type="protein sequence ID" value="MSS27646.1"/>
    <property type="molecule type" value="Genomic_DNA"/>
</dbReference>
<dbReference type="InterPro" id="IPR036412">
    <property type="entry name" value="HAD-like_sf"/>
</dbReference>
<protein>
    <submittedName>
        <fullName evidence="1">HAD-IA family hydrolase</fullName>
    </submittedName>
</protein>
<dbReference type="Gene3D" id="3.40.50.1000">
    <property type="entry name" value="HAD superfamily/HAD-like"/>
    <property type="match status" value="1"/>
</dbReference>
<dbReference type="NCBIfam" id="TIGR01549">
    <property type="entry name" value="HAD-SF-IA-v1"/>
    <property type="match status" value="1"/>
</dbReference>
<keyword evidence="2" id="KW-1185">Reference proteome</keyword>
<dbReference type="Pfam" id="PF13419">
    <property type="entry name" value="HAD_2"/>
    <property type="match status" value="1"/>
</dbReference>
<dbReference type="InterPro" id="IPR006439">
    <property type="entry name" value="HAD-SF_hydro_IA"/>
</dbReference>
<evidence type="ECO:0000313" key="2">
    <source>
        <dbReference type="Proteomes" id="UP000477488"/>
    </source>
</evidence>
<keyword evidence="1" id="KW-0378">Hydrolase</keyword>
<sequence length="216" mass="24278">MSTHIFFDLDGTLTDSKPGIIRSVEHALNFFHMHVPSEQLIPFIGPPLRDSFAPFFDNDAARVDLAIQKYREYYNVKGIFENSLYDGIADLLRELQGQGRRLCVATSKPEPFARRVLEHFRINGFFSLVAGAELHGARNNKTDVLRYACAQWGIEDMRSCLMVGDRKYDVQGAHAVGMACAGVLYGYGSREELAEARADYLCATVPDLRRLLLGEL</sequence>
<proteinExistence type="predicted"/>
<dbReference type="AlphaFoldDB" id="A0A6L5XKC2"/>
<dbReference type="Proteomes" id="UP000477488">
    <property type="component" value="Unassembled WGS sequence"/>
</dbReference>
<dbReference type="Gene3D" id="1.10.150.240">
    <property type="entry name" value="Putative phosphatase, domain 2"/>
    <property type="match status" value="1"/>
</dbReference>
<dbReference type="GO" id="GO:0016787">
    <property type="term" value="F:hydrolase activity"/>
    <property type="evidence" value="ECO:0007669"/>
    <property type="project" value="UniProtKB-KW"/>
</dbReference>
<comment type="caution">
    <text evidence="1">The sequence shown here is derived from an EMBL/GenBank/DDBJ whole genome shotgun (WGS) entry which is preliminary data.</text>
</comment>
<gene>
    <name evidence="1" type="ORF">FYJ44_06185</name>
</gene>